<dbReference type="GO" id="GO:0022857">
    <property type="term" value="F:transmembrane transporter activity"/>
    <property type="evidence" value="ECO:0007669"/>
    <property type="project" value="InterPro"/>
</dbReference>
<dbReference type="Gene3D" id="1.20.1250.20">
    <property type="entry name" value="MFS general substrate transporter like domains"/>
    <property type="match status" value="1"/>
</dbReference>
<feature type="transmembrane region" description="Helical" evidence="5">
    <location>
        <begin position="449"/>
        <end position="471"/>
    </location>
</feature>
<dbReference type="SUPFAM" id="SSF103473">
    <property type="entry name" value="MFS general substrate transporter"/>
    <property type="match status" value="1"/>
</dbReference>
<keyword evidence="2 5" id="KW-0812">Transmembrane</keyword>
<feature type="transmembrane region" description="Helical" evidence="5">
    <location>
        <begin position="384"/>
        <end position="408"/>
    </location>
</feature>
<keyword evidence="8" id="KW-1185">Reference proteome</keyword>
<feature type="transmembrane region" description="Helical" evidence="5">
    <location>
        <begin position="302"/>
        <end position="322"/>
    </location>
</feature>
<dbReference type="PROSITE" id="PS50850">
    <property type="entry name" value="MFS"/>
    <property type="match status" value="1"/>
</dbReference>
<evidence type="ECO:0000256" key="2">
    <source>
        <dbReference type="ARBA" id="ARBA00022692"/>
    </source>
</evidence>
<evidence type="ECO:0000259" key="6">
    <source>
        <dbReference type="PROSITE" id="PS50850"/>
    </source>
</evidence>
<dbReference type="EMBL" id="MU004557">
    <property type="protein sequence ID" value="KAF2648112.1"/>
    <property type="molecule type" value="Genomic_DNA"/>
</dbReference>
<feature type="transmembrane region" description="Helical" evidence="5">
    <location>
        <begin position="172"/>
        <end position="194"/>
    </location>
</feature>
<feature type="transmembrane region" description="Helical" evidence="5">
    <location>
        <begin position="483"/>
        <end position="504"/>
    </location>
</feature>
<evidence type="ECO:0000256" key="4">
    <source>
        <dbReference type="ARBA" id="ARBA00023136"/>
    </source>
</evidence>
<dbReference type="InterPro" id="IPR020846">
    <property type="entry name" value="MFS_dom"/>
</dbReference>
<dbReference type="Pfam" id="PF07690">
    <property type="entry name" value="MFS_1"/>
    <property type="match status" value="1"/>
</dbReference>
<dbReference type="FunFam" id="1.20.1250.20:FF:000318">
    <property type="entry name" value="MFS multidrug transporter, putative"/>
    <property type="match status" value="1"/>
</dbReference>
<dbReference type="AlphaFoldDB" id="A0A6A6SL11"/>
<evidence type="ECO:0000256" key="5">
    <source>
        <dbReference type="SAM" id="Phobius"/>
    </source>
</evidence>
<evidence type="ECO:0000256" key="1">
    <source>
        <dbReference type="ARBA" id="ARBA00004141"/>
    </source>
</evidence>
<keyword evidence="4 5" id="KW-0472">Membrane</keyword>
<dbReference type="Proteomes" id="UP000799324">
    <property type="component" value="Unassembled WGS sequence"/>
</dbReference>
<comment type="subcellular location">
    <subcellularLocation>
        <location evidence="1">Membrane</location>
        <topology evidence="1">Multi-pass membrane protein</topology>
    </subcellularLocation>
</comment>
<feature type="transmembrane region" description="Helical" evidence="5">
    <location>
        <begin position="82"/>
        <end position="103"/>
    </location>
</feature>
<feature type="transmembrane region" description="Helical" evidence="5">
    <location>
        <begin position="115"/>
        <end position="135"/>
    </location>
</feature>
<accession>A0A6A6SL11</accession>
<feature type="transmembrane region" description="Helical" evidence="5">
    <location>
        <begin position="342"/>
        <end position="363"/>
    </location>
</feature>
<keyword evidence="3 5" id="KW-1133">Transmembrane helix</keyword>
<feature type="transmembrane region" description="Helical" evidence="5">
    <location>
        <begin position="420"/>
        <end position="442"/>
    </location>
</feature>
<feature type="transmembrane region" description="Helical" evidence="5">
    <location>
        <begin position="235"/>
        <end position="254"/>
    </location>
</feature>
<sequence length="517" mass="57180">MSKNGVNEEAAQHKDIINGNDVSLEHQPTHATYYEKDEIAALSEEHRQFLLQRHGTLDLDPIPTFTPADPYNWPQWKKVSNLVLVAWHACMSTFTAAAIIPAYENIAEDLGVTIPSASYLTSLQIAILGGAPLFWRPLSTRYGRRPILLISLIGSLAFNIGCANTHTYTSMAICRAFTAFFISPAAAIGSAVVVETFFKKDRARYMGIWTLMITLGVPLAPFIFGFVAAHIGYHWIYWILAMINGGQLILYTFLGPETRFIRHGVTHNTTAAIKEEYFKFSRIDTTPFTASEFISPLRMAKYPCVMIPACAYAMIFLWASVLVTVEVPQLFVAKFHFNAQQIGLQFLGVIIGSIIGEQIGGHLSDLWMKRRAKKTSVGRPDPEYRLWLSYGGCLLSITGIVVFLVRIQQAPEGQWNVTPVVGSGIAAAGNQIVTTVLITYAVDCYPAEAASIGVFITFVRQIWGFIGPFWFPDMFTNVGVANSAGIAAALIMGVSFVPTLFLQWKGPKLRGNMKECI</sequence>
<evidence type="ECO:0000313" key="7">
    <source>
        <dbReference type="EMBL" id="KAF2648112.1"/>
    </source>
</evidence>
<evidence type="ECO:0000313" key="8">
    <source>
        <dbReference type="Proteomes" id="UP000799324"/>
    </source>
</evidence>
<name>A0A6A6SL11_9PLEO</name>
<dbReference type="InterPro" id="IPR036259">
    <property type="entry name" value="MFS_trans_sf"/>
</dbReference>
<feature type="transmembrane region" description="Helical" evidence="5">
    <location>
        <begin position="206"/>
        <end position="229"/>
    </location>
</feature>
<dbReference type="InterPro" id="IPR011701">
    <property type="entry name" value="MFS"/>
</dbReference>
<evidence type="ECO:0000256" key="3">
    <source>
        <dbReference type="ARBA" id="ARBA00022989"/>
    </source>
</evidence>
<feature type="domain" description="Major facilitator superfamily (MFS) profile" evidence="6">
    <location>
        <begin position="81"/>
        <end position="507"/>
    </location>
</feature>
<dbReference type="PANTHER" id="PTHR23502:SF2">
    <property type="entry name" value="TRANSPORTER, PUTATIVE (AFU_ORTHOLOGUE AFUA_2G08910)-RELATED"/>
    <property type="match status" value="1"/>
</dbReference>
<dbReference type="GO" id="GO:0005886">
    <property type="term" value="C:plasma membrane"/>
    <property type="evidence" value="ECO:0007669"/>
    <property type="project" value="TreeGrafter"/>
</dbReference>
<gene>
    <name evidence="7" type="ORF">K491DRAFT_671138</name>
</gene>
<dbReference type="PANTHER" id="PTHR23502">
    <property type="entry name" value="MAJOR FACILITATOR SUPERFAMILY"/>
    <property type="match status" value="1"/>
</dbReference>
<feature type="transmembrane region" description="Helical" evidence="5">
    <location>
        <begin position="147"/>
        <end position="166"/>
    </location>
</feature>
<reference evidence="7" key="1">
    <citation type="journal article" date="2020" name="Stud. Mycol.">
        <title>101 Dothideomycetes genomes: a test case for predicting lifestyles and emergence of pathogens.</title>
        <authorList>
            <person name="Haridas S."/>
            <person name="Albert R."/>
            <person name="Binder M."/>
            <person name="Bloem J."/>
            <person name="Labutti K."/>
            <person name="Salamov A."/>
            <person name="Andreopoulos B."/>
            <person name="Baker S."/>
            <person name="Barry K."/>
            <person name="Bills G."/>
            <person name="Bluhm B."/>
            <person name="Cannon C."/>
            <person name="Castanera R."/>
            <person name="Culley D."/>
            <person name="Daum C."/>
            <person name="Ezra D."/>
            <person name="Gonzalez J."/>
            <person name="Henrissat B."/>
            <person name="Kuo A."/>
            <person name="Liang C."/>
            <person name="Lipzen A."/>
            <person name="Lutzoni F."/>
            <person name="Magnuson J."/>
            <person name="Mondo S."/>
            <person name="Nolan M."/>
            <person name="Ohm R."/>
            <person name="Pangilinan J."/>
            <person name="Park H.-J."/>
            <person name="Ramirez L."/>
            <person name="Alfaro M."/>
            <person name="Sun H."/>
            <person name="Tritt A."/>
            <person name="Yoshinaga Y."/>
            <person name="Zwiers L.-H."/>
            <person name="Turgeon B."/>
            <person name="Goodwin S."/>
            <person name="Spatafora J."/>
            <person name="Crous P."/>
            <person name="Grigoriev I."/>
        </authorList>
    </citation>
    <scope>NUCLEOTIDE SEQUENCE</scope>
    <source>
        <strain evidence="7">CBS 122681</strain>
    </source>
</reference>
<organism evidence="7 8">
    <name type="scientific">Lophiostoma macrostomum CBS 122681</name>
    <dbReference type="NCBI Taxonomy" id="1314788"/>
    <lineage>
        <taxon>Eukaryota</taxon>
        <taxon>Fungi</taxon>
        <taxon>Dikarya</taxon>
        <taxon>Ascomycota</taxon>
        <taxon>Pezizomycotina</taxon>
        <taxon>Dothideomycetes</taxon>
        <taxon>Pleosporomycetidae</taxon>
        <taxon>Pleosporales</taxon>
        <taxon>Lophiostomataceae</taxon>
        <taxon>Lophiostoma</taxon>
    </lineage>
</organism>
<proteinExistence type="predicted"/>
<dbReference type="OrthoDB" id="2585655at2759"/>
<protein>
    <submittedName>
        <fullName evidence="7">MFS general substrate transporter</fullName>
    </submittedName>
</protein>